<dbReference type="InterPro" id="IPR036188">
    <property type="entry name" value="FAD/NAD-bd_sf"/>
</dbReference>
<keyword evidence="9" id="KW-1185">Reference proteome</keyword>
<reference evidence="8" key="1">
    <citation type="journal article" date="2020" name="Stud. Mycol.">
        <title>101 Dothideomycetes genomes: a test case for predicting lifestyles and emergence of pathogens.</title>
        <authorList>
            <person name="Haridas S."/>
            <person name="Albert R."/>
            <person name="Binder M."/>
            <person name="Bloem J."/>
            <person name="Labutti K."/>
            <person name="Salamov A."/>
            <person name="Andreopoulos B."/>
            <person name="Baker S."/>
            <person name="Barry K."/>
            <person name="Bills G."/>
            <person name="Bluhm B."/>
            <person name="Cannon C."/>
            <person name="Castanera R."/>
            <person name="Culley D."/>
            <person name="Daum C."/>
            <person name="Ezra D."/>
            <person name="Gonzalez J."/>
            <person name="Henrissat B."/>
            <person name="Kuo A."/>
            <person name="Liang C."/>
            <person name="Lipzen A."/>
            <person name="Lutzoni F."/>
            <person name="Magnuson J."/>
            <person name="Mondo S."/>
            <person name="Nolan M."/>
            <person name="Ohm R."/>
            <person name="Pangilinan J."/>
            <person name="Park H.-J."/>
            <person name="Ramirez L."/>
            <person name="Alfaro M."/>
            <person name="Sun H."/>
            <person name="Tritt A."/>
            <person name="Yoshinaga Y."/>
            <person name="Zwiers L.-H."/>
            <person name="Turgeon B."/>
            <person name="Goodwin S."/>
            <person name="Spatafora J."/>
            <person name="Crous P."/>
            <person name="Grigoriev I."/>
        </authorList>
    </citation>
    <scope>NUCLEOTIDE SEQUENCE</scope>
    <source>
        <strain evidence="8">Tuck. ex Michener</strain>
    </source>
</reference>
<dbReference type="SUPFAM" id="SSF51905">
    <property type="entry name" value="FAD/NAD(P)-binding domain"/>
    <property type="match status" value="1"/>
</dbReference>
<evidence type="ECO:0000256" key="6">
    <source>
        <dbReference type="SAM" id="SignalP"/>
    </source>
</evidence>
<dbReference type="OrthoDB" id="47494at2759"/>
<evidence type="ECO:0000313" key="8">
    <source>
        <dbReference type="EMBL" id="KAF2234022.1"/>
    </source>
</evidence>
<organism evidence="8 9">
    <name type="scientific">Viridothelium virens</name>
    <name type="common">Speckled blister lichen</name>
    <name type="synonym">Trypethelium virens</name>
    <dbReference type="NCBI Taxonomy" id="1048519"/>
    <lineage>
        <taxon>Eukaryota</taxon>
        <taxon>Fungi</taxon>
        <taxon>Dikarya</taxon>
        <taxon>Ascomycota</taxon>
        <taxon>Pezizomycotina</taxon>
        <taxon>Dothideomycetes</taxon>
        <taxon>Dothideomycetes incertae sedis</taxon>
        <taxon>Trypetheliales</taxon>
        <taxon>Trypetheliaceae</taxon>
        <taxon>Viridothelium</taxon>
    </lineage>
</organism>
<keyword evidence="4" id="KW-0560">Oxidoreductase</keyword>
<name>A0A6A6H7Q1_VIRVR</name>
<protein>
    <submittedName>
        <fullName evidence="8">FAD/NAD(P)-binding domain-containing protein</fullName>
    </submittedName>
</protein>
<evidence type="ECO:0000256" key="3">
    <source>
        <dbReference type="ARBA" id="ARBA00022827"/>
    </source>
</evidence>
<dbReference type="GO" id="GO:0004497">
    <property type="term" value="F:monooxygenase activity"/>
    <property type="evidence" value="ECO:0007669"/>
    <property type="project" value="UniProtKB-KW"/>
</dbReference>
<dbReference type="AlphaFoldDB" id="A0A6A6H7Q1"/>
<dbReference type="Proteomes" id="UP000800092">
    <property type="component" value="Unassembled WGS sequence"/>
</dbReference>
<dbReference type="EMBL" id="ML991802">
    <property type="protein sequence ID" value="KAF2234022.1"/>
    <property type="molecule type" value="Genomic_DNA"/>
</dbReference>
<dbReference type="PANTHER" id="PTHR47178">
    <property type="entry name" value="MONOOXYGENASE, FAD-BINDING"/>
    <property type="match status" value="1"/>
</dbReference>
<dbReference type="InterPro" id="IPR002938">
    <property type="entry name" value="FAD-bd"/>
</dbReference>
<feature type="signal peptide" evidence="6">
    <location>
        <begin position="1"/>
        <end position="16"/>
    </location>
</feature>
<gene>
    <name evidence="8" type="ORF">EV356DRAFT_186582</name>
</gene>
<evidence type="ECO:0000313" key="9">
    <source>
        <dbReference type="Proteomes" id="UP000800092"/>
    </source>
</evidence>
<proteinExistence type="predicted"/>
<dbReference type="GO" id="GO:0071949">
    <property type="term" value="F:FAD binding"/>
    <property type="evidence" value="ECO:0007669"/>
    <property type="project" value="InterPro"/>
</dbReference>
<feature type="chain" id="PRO_5025407687" evidence="6">
    <location>
        <begin position="17"/>
        <end position="417"/>
    </location>
</feature>
<keyword evidence="3" id="KW-0274">FAD</keyword>
<evidence type="ECO:0000256" key="2">
    <source>
        <dbReference type="ARBA" id="ARBA00022630"/>
    </source>
</evidence>
<dbReference type="Pfam" id="PF01494">
    <property type="entry name" value="FAD_binding_3"/>
    <property type="match status" value="1"/>
</dbReference>
<keyword evidence="5" id="KW-0503">Monooxygenase</keyword>
<dbReference type="PRINTS" id="PR00420">
    <property type="entry name" value="RNGMNOXGNASE"/>
</dbReference>
<evidence type="ECO:0000256" key="4">
    <source>
        <dbReference type="ARBA" id="ARBA00023002"/>
    </source>
</evidence>
<feature type="domain" description="FAD-binding" evidence="7">
    <location>
        <begin position="2"/>
        <end position="378"/>
    </location>
</feature>
<accession>A0A6A6H7Q1</accession>
<comment type="cofactor">
    <cofactor evidence="1">
        <name>FAD</name>
        <dbReference type="ChEBI" id="CHEBI:57692"/>
    </cofactor>
</comment>
<sequence length="417" mass="47166">MRVIIIGAGLGGLCLAHGLKKAGVEVYVFERQSENLNNPSGYGIHIDLNGKQALRHCIPYESWVRFQHASTPAGTQLFFRDTQLRLLAEKDDTRFSTMTREDVERRGIGRIEFRDILLEGLNDSTAPVVRWNKKFTHYTLQPDDRVRVHFDDKTSEEGDILVGADGANSRVRQQLLPHIKRVDLGIRTIAGRCEIDHDIHRVIPSSLLDGSLNNIVPHGKGWMFISAWKLPLSTSRSPNTEIRQHIVWAYVTPQQESYSSFEGSSSQRLKDFVLEEIRDWSAGLQDLVRNSEISNISHIPLRTMPKLEAWESTNVTLLGDAIHNMTPMAGVGANTALRDSELLAKVLVETYEKRGQVGDAIGRYEKEMRLYANRAVQLSRRNAENASSGQSFQRSLFLLLLRVARSCPLTIRRRIGF</sequence>
<dbReference type="Gene3D" id="3.50.50.60">
    <property type="entry name" value="FAD/NAD(P)-binding domain"/>
    <property type="match status" value="1"/>
</dbReference>
<dbReference type="PANTHER" id="PTHR47178:SF5">
    <property type="entry name" value="FAD-BINDING DOMAIN-CONTAINING PROTEIN"/>
    <property type="match status" value="1"/>
</dbReference>
<keyword evidence="2" id="KW-0285">Flavoprotein</keyword>
<evidence type="ECO:0000256" key="1">
    <source>
        <dbReference type="ARBA" id="ARBA00001974"/>
    </source>
</evidence>
<keyword evidence="6" id="KW-0732">Signal</keyword>
<evidence type="ECO:0000256" key="5">
    <source>
        <dbReference type="ARBA" id="ARBA00023033"/>
    </source>
</evidence>
<evidence type="ECO:0000259" key="7">
    <source>
        <dbReference type="Pfam" id="PF01494"/>
    </source>
</evidence>